<keyword evidence="2" id="KW-0326">Glycosidase</keyword>
<proteinExistence type="predicted"/>
<accession>A0A6J4L8I5</accession>
<feature type="compositionally biased region" description="Basic and acidic residues" evidence="1">
    <location>
        <begin position="52"/>
        <end position="71"/>
    </location>
</feature>
<feature type="region of interest" description="Disordered" evidence="1">
    <location>
        <begin position="159"/>
        <end position="339"/>
    </location>
</feature>
<dbReference type="EC" id="3.2.1.196" evidence="2"/>
<evidence type="ECO:0000313" key="2">
    <source>
        <dbReference type="EMBL" id="CAA9322121.1"/>
    </source>
</evidence>
<dbReference type="EMBL" id="CADCTU010000486">
    <property type="protein sequence ID" value="CAA9322121.1"/>
    <property type="molecule type" value="Genomic_DNA"/>
</dbReference>
<feature type="compositionally biased region" description="Basic residues" evidence="1">
    <location>
        <begin position="215"/>
        <end position="231"/>
    </location>
</feature>
<feature type="compositionally biased region" description="Basic residues" evidence="1">
    <location>
        <begin position="320"/>
        <end position="329"/>
    </location>
</feature>
<protein>
    <submittedName>
        <fullName evidence="2">GH13_11</fullName>
        <ecNumber evidence="2">3.2.1.196</ecNumber>
    </submittedName>
</protein>
<feature type="compositionally biased region" description="Low complexity" evidence="1">
    <location>
        <begin position="72"/>
        <end position="81"/>
    </location>
</feature>
<feature type="compositionally biased region" description="Basic residues" evidence="1">
    <location>
        <begin position="42"/>
        <end position="51"/>
    </location>
</feature>
<name>A0A6J4L8I5_9BACT</name>
<dbReference type="GO" id="GO:0120549">
    <property type="term" value="F:limit dextrin alpha-1,6-maltotetraose-hydrolase activity"/>
    <property type="evidence" value="ECO:0007669"/>
    <property type="project" value="UniProtKB-EC"/>
</dbReference>
<dbReference type="AlphaFoldDB" id="A0A6J4L8I5"/>
<sequence>AHRAPLLAGRPRPRPRARVAALRVERRVRLERPLRLRERELHHRPRRLHAARPRELRAEAQRAQRRAEPRRPQQQHQPQLGRRGRVGRPGDQRHAAARGAQLPRHPRVLAGRPDARPRRRDRPHAARQQQRVRAGQRDHLGELGSGAVAAGAARVHAAPLRDPPRQPGAAPPQLLPGAPGGPGRGQGPHLAAQRRRGDDRRRLARAGPRVDRHAHLGRRRRRERRARPAGARRHDAAPAQRVRRAGAVRGAGRARPRELGADGRHRRRRDAGGGARRGRELRRRPVRGGAPPPRRQPAARAARLHPARARGDPAHDFRRPDHRRRRRGGCRGQLLGRRV</sequence>
<feature type="compositionally biased region" description="Basic and acidic residues" evidence="1">
    <location>
        <begin position="309"/>
        <end position="319"/>
    </location>
</feature>
<organism evidence="2">
    <name type="scientific">uncultured Gemmatimonadaceae bacterium</name>
    <dbReference type="NCBI Taxonomy" id="246130"/>
    <lineage>
        <taxon>Bacteria</taxon>
        <taxon>Pseudomonadati</taxon>
        <taxon>Gemmatimonadota</taxon>
        <taxon>Gemmatimonadia</taxon>
        <taxon>Gemmatimonadales</taxon>
        <taxon>Gemmatimonadaceae</taxon>
        <taxon>environmental samples</taxon>
    </lineage>
</organism>
<gene>
    <name evidence="2" type="ORF">AVDCRST_MAG11-2060</name>
</gene>
<reference evidence="2" key="1">
    <citation type="submission" date="2020-02" db="EMBL/GenBank/DDBJ databases">
        <authorList>
            <person name="Meier V. D."/>
        </authorList>
    </citation>
    <scope>NUCLEOTIDE SEQUENCE</scope>
    <source>
        <strain evidence="2">AVDCRST_MAG11</strain>
    </source>
</reference>
<evidence type="ECO:0000256" key="1">
    <source>
        <dbReference type="SAM" id="MobiDB-lite"/>
    </source>
</evidence>
<feature type="compositionally biased region" description="Basic and acidic residues" evidence="1">
    <location>
        <begin position="27"/>
        <end position="41"/>
    </location>
</feature>
<keyword evidence="2" id="KW-0378">Hydrolase</keyword>
<feature type="region of interest" description="Disordered" evidence="1">
    <location>
        <begin position="27"/>
        <end position="141"/>
    </location>
</feature>
<feature type="non-terminal residue" evidence="2">
    <location>
        <position position="339"/>
    </location>
</feature>
<feature type="non-terminal residue" evidence="2">
    <location>
        <position position="1"/>
    </location>
</feature>
<feature type="compositionally biased region" description="Pro residues" evidence="1">
    <location>
        <begin position="165"/>
        <end position="174"/>
    </location>
</feature>